<feature type="domain" description="CCHC-type" evidence="3">
    <location>
        <begin position="134"/>
        <end position="148"/>
    </location>
</feature>
<protein>
    <recommendedName>
        <fullName evidence="3">CCHC-type domain-containing protein</fullName>
    </recommendedName>
</protein>
<keyword evidence="1" id="KW-0479">Metal-binding</keyword>
<proteinExistence type="predicted"/>
<dbReference type="Proteomes" id="UP000507470">
    <property type="component" value="Unassembled WGS sequence"/>
</dbReference>
<dbReference type="InterPro" id="IPR036875">
    <property type="entry name" value="Znf_CCHC_sf"/>
</dbReference>
<evidence type="ECO:0000313" key="5">
    <source>
        <dbReference type="Proteomes" id="UP000507470"/>
    </source>
</evidence>
<organism evidence="4 5">
    <name type="scientific">Mytilus coruscus</name>
    <name type="common">Sea mussel</name>
    <dbReference type="NCBI Taxonomy" id="42192"/>
    <lineage>
        <taxon>Eukaryota</taxon>
        <taxon>Metazoa</taxon>
        <taxon>Spiralia</taxon>
        <taxon>Lophotrochozoa</taxon>
        <taxon>Mollusca</taxon>
        <taxon>Bivalvia</taxon>
        <taxon>Autobranchia</taxon>
        <taxon>Pteriomorphia</taxon>
        <taxon>Mytilida</taxon>
        <taxon>Mytiloidea</taxon>
        <taxon>Mytilidae</taxon>
        <taxon>Mytilinae</taxon>
        <taxon>Mytilus</taxon>
    </lineage>
</organism>
<keyword evidence="1" id="KW-0863">Zinc-finger</keyword>
<evidence type="ECO:0000256" key="1">
    <source>
        <dbReference type="PROSITE-ProRule" id="PRU00047"/>
    </source>
</evidence>
<dbReference type="SUPFAM" id="SSF57756">
    <property type="entry name" value="Retrovirus zinc finger-like domains"/>
    <property type="match status" value="1"/>
</dbReference>
<dbReference type="InterPro" id="IPR001878">
    <property type="entry name" value="Znf_CCHC"/>
</dbReference>
<evidence type="ECO:0000313" key="4">
    <source>
        <dbReference type="EMBL" id="CAC5424837.1"/>
    </source>
</evidence>
<dbReference type="PANTHER" id="PTHR19446">
    <property type="entry name" value="REVERSE TRANSCRIPTASES"/>
    <property type="match status" value="1"/>
</dbReference>
<keyword evidence="1" id="KW-0862">Zinc</keyword>
<dbReference type="GO" id="GO:0003676">
    <property type="term" value="F:nucleic acid binding"/>
    <property type="evidence" value="ECO:0007669"/>
    <property type="project" value="InterPro"/>
</dbReference>
<accession>A0A6J8EW99</accession>
<dbReference type="InterPro" id="IPR036691">
    <property type="entry name" value="Endo/exonu/phosph_ase_sf"/>
</dbReference>
<dbReference type="PROSITE" id="PS50158">
    <property type="entry name" value="ZF_CCHC"/>
    <property type="match status" value="1"/>
</dbReference>
<dbReference type="EMBL" id="CACVKT020010075">
    <property type="protein sequence ID" value="CAC5424837.1"/>
    <property type="molecule type" value="Genomic_DNA"/>
</dbReference>
<evidence type="ECO:0000259" key="3">
    <source>
        <dbReference type="PROSITE" id="PS50158"/>
    </source>
</evidence>
<sequence>METENDGYDGYQYETNSQDGDSQYGDGITINKSIARNLTAKIIKTSPLHKEDSSNIIQNENVEKITTTDILTHFQTIINVSDLIICLQRINQEQYLAGVRIVRIASLEKPIPRKIYIQGQLVTIRYEGQQNLKKCYKCNDNGHISHDCGNEPKRRWEQQRSLFPSVAVMDTNLKNVKMTKKYIIQITQMIMTIEIKKIQTHIIPLSMLKQTVKIQTILAISKFCSFDSGIRYFGQGFPSPPKTDIVENTEEFVTKNITYENNWENEESWEQDTQDNNSNKQEILQKNELQIGEIIEISCEPKEKTVEADETENTYVFTENKLISEAKTVDIVEKRVRHRVIRLKKMNRKQIVKLRWHIKGHEIQQETTKSKRKQSTLLMLSILKIISVNIRRSFETKIDGIIKVYGDCEIICLQERGYIKQNVISDLENNTDFNIYISQGEMHTKGVVTLVKKDIECTNHYFSNHVLKGNRGAKTRIDKVCISEALKHKIRDLKHIPYQYSDHKIVSITLKLQKTKWGNGYCKMNDSLLDKEIYIEYINNFWINWKQRKCNYNILDWWENGKKKIKEMTIHFSKKLVARERKELSDTYIQLENEENKTQPDQVIIDNLSEIIIKLEKKGNNGQEKRGDKREEESVLDINGKSCISKSEVIKVVTDFYSDLYKSQNIDRQSMTDYLDDLDLNKLTEEDKTNFDTFISQDECLKLLKEFKNNKSPGVDGIGKSFYSKFWNIIREDLVEVLNNMYLNGELTDSMKTGLISLIYKNKGNRKNNGDQ</sequence>
<evidence type="ECO:0000256" key="2">
    <source>
        <dbReference type="SAM" id="MobiDB-lite"/>
    </source>
</evidence>
<dbReference type="SUPFAM" id="SSF56219">
    <property type="entry name" value="DNase I-like"/>
    <property type="match status" value="1"/>
</dbReference>
<feature type="region of interest" description="Disordered" evidence="2">
    <location>
        <begin position="1"/>
        <end position="24"/>
    </location>
</feature>
<dbReference type="AlphaFoldDB" id="A0A6J8EW99"/>
<dbReference type="OrthoDB" id="416119at2759"/>
<reference evidence="4 5" key="1">
    <citation type="submission" date="2020-06" db="EMBL/GenBank/DDBJ databases">
        <authorList>
            <person name="Li R."/>
            <person name="Bekaert M."/>
        </authorList>
    </citation>
    <scope>NUCLEOTIDE SEQUENCE [LARGE SCALE GENOMIC DNA]</scope>
    <source>
        <strain evidence="5">wild</strain>
    </source>
</reference>
<gene>
    <name evidence="4" type="ORF">MCOR_56709</name>
</gene>
<keyword evidence="5" id="KW-1185">Reference proteome</keyword>
<dbReference type="GO" id="GO:0008270">
    <property type="term" value="F:zinc ion binding"/>
    <property type="evidence" value="ECO:0007669"/>
    <property type="project" value="UniProtKB-KW"/>
</dbReference>
<name>A0A6J8EW99_MYTCO</name>